<dbReference type="PANTHER" id="PTHR42850:SF4">
    <property type="entry name" value="ZINC-DEPENDENT ENDOPOLYPHOSPHATASE"/>
    <property type="match status" value="1"/>
</dbReference>
<organism evidence="4 5">
    <name type="scientific">Anthostomella pinea</name>
    <dbReference type="NCBI Taxonomy" id="933095"/>
    <lineage>
        <taxon>Eukaryota</taxon>
        <taxon>Fungi</taxon>
        <taxon>Dikarya</taxon>
        <taxon>Ascomycota</taxon>
        <taxon>Pezizomycotina</taxon>
        <taxon>Sordariomycetes</taxon>
        <taxon>Xylariomycetidae</taxon>
        <taxon>Xylariales</taxon>
        <taxon>Xylariaceae</taxon>
        <taxon>Anthostomella</taxon>
    </lineage>
</organism>
<protein>
    <submittedName>
        <fullName evidence="4">Uu.00g045140.m01.CDS01</fullName>
    </submittedName>
</protein>
<comment type="caution">
    <text evidence="4">The sequence shown here is derived from an EMBL/GenBank/DDBJ whole genome shotgun (WGS) entry which is preliminary data.</text>
</comment>
<accession>A0AAI8YEA3</accession>
<keyword evidence="2" id="KW-1133">Transmembrane helix</keyword>
<dbReference type="InterPro" id="IPR050126">
    <property type="entry name" value="Ap4A_hydrolase"/>
</dbReference>
<dbReference type="GO" id="GO:0005737">
    <property type="term" value="C:cytoplasm"/>
    <property type="evidence" value="ECO:0007669"/>
    <property type="project" value="TreeGrafter"/>
</dbReference>
<feature type="region of interest" description="Disordered" evidence="1">
    <location>
        <begin position="53"/>
        <end position="78"/>
    </location>
</feature>
<dbReference type="EMBL" id="CAUWAG010000003">
    <property type="protein sequence ID" value="CAJ2501661.1"/>
    <property type="molecule type" value="Genomic_DNA"/>
</dbReference>
<keyword evidence="2" id="KW-0472">Membrane</keyword>
<dbReference type="InterPro" id="IPR004843">
    <property type="entry name" value="Calcineurin-like_PHP"/>
</dbReference>
<reference evidence="4" key="1">
    <citation type="submission" date="2023-10" db="EMBL/GenBank/DDBJ databases">
        <authorList>
            <person name="Hackl T."/>
        </authorList>
    </citation>
    <scope>NUCLEOTIDE SEQUENCE</scope>
</reference>
<keyword evidence="5" id="KW-1185">Reference proteome</keyword>
<feature type="domain" description="Calcineurin-like phosphoesterase" evidence="3">
    <location>
        <begin position="99"/>
        <end position="327"/>
    </location>
</feature>
<dbReference type="InterPro" id="IPR029052">
    <property type="entry name" value="Metallo-depent_PP-like"/>
</dbReference>
<dbReference type="AlphaFoldDB" id="A0AAI8YEA3"/>
<evidence type="ECO:0000256" key="1">
    <source>
        <dbReference type="SAM" id="MobiDB-lite"/>
    </source>
</evidence>
<dbReference type="GO" id="GO:0000298">
    <property type="term" value="F:endopolyphosphatase activity"/>
    <property type="evidence" value="ECO:0007669"/>
    <property type="project" value="TreeGrafter"/>
</dbReference>
<name>A0AAI8YEA3_9PEZI</name>
<dbReference type="CDD" id="cd00144">
    <property type="entry name" value="MPP_PPP_family"/>
    <property type="match status" value="1"/>
</dbReference>
<dbReference type="GO" id="GO:0006798">
    <property type="term" value="P:polyphosphate catabolic process"/>
    <property type="evidence" value="ECO:0007669"/>
    <property type="project" value="TreeGrafter"/>
</dbReference>
<feature type="transmembrane region" description="Helical" evidence="2">
    <location>
        <begin position="21"/>
        <end position="40"/>
    </location>
</feature>
<evidence type="ECO:0000313" key="4">
    <source>
        <dbReference type="EMBL" id="CAJ2501661.1"/>
    </source>
</evidence>
<evidence type="ECO:0000259" key="3">
    <source>
        <dbReference type="Pfam" id="PF00149"/>
    </source>
</evidence>
<dbReference type="Proteomes" id="UP001295740">
    <property type="component" value="Unassembled WGS sequence"/>
</dbReference>
<evidence type="ECO:0000313" key="5">
    <source>
        <dbReference type="Proteomes" id="UP001295740"/>
    </source>
</evidence>
<evidence type="ECO:0000256" key="2">
    <source>
        <dbReference type="SAM" id="Phobius"/>
    </source>
</evidence>
<feature type="compositionally biased region" description="Basic and acidic residues" evidence="1">
    <location>
        <begin position="67"/>
        <end position="78"/>
    </location>
</feature>
<gene>
    <name evidence="4" type="ORF">KHLLAP_LOCUS2129</name>
</gene>
<dbReference type="GO" id="GO:0016791">
    <property type="term" value="F:phosphatase activity"/>
    <property type="evidence" value="ECO:0007669"/>
    <property type="project" value="TreeGrafter"/>
</dbReference>
<dbReference type="PANTHER" id="PTHR42850">
    <property type="entry name" value="METALLOPHOSPHOESTERASE"/>
    <property type="match status" value="1"/>
</dbReference>
<sequence length="376" mass="42329">MARINLNSPDSKLRRAWAQRTTPRLALAFIVAVIIILVFGTHVDKLHRPSAEQLDSSNARRFAPRSSSREVLVEPRHDKDEKAKVETLRLSLENRDVDRLIIIGDVHGMFTALKELLEKVGYDKDNKNNKNHVILAGDMITAGPENRQVLDLARENDFSAIMGNHEYQLLVAFDNYKGDSDSAGESDLKSYTTAYSEAFLDNPDPSKLKKGIKSDLKVAETLGDINLKWIRGLPHILRLPQSNFVVAHAGLMPGVELEDQLMLTVLNVEKLVKEGKTFTPSTTGEGENWFKVWNKEEGGKDPKDRTTVIYGHDQSEGLQWHPEQNSLGIDTGCKKGKELTAVILERNEKPRYESVGCEKIEKSKGRRAHLPRRSTF</sequence>
<dbReference type="Pfam" id="PF00149">
    <property type="entry name" value="Metallophos"/>
    <property type="match status" value="1"/>
</dbReference>
<proteinExistence type="predicted"/>
<keyword evidence="2" id="KW-0812">Transmembrane</keyword>
<dbReference type="SUPFAM" id="SSF56300">
    <property type="entry name" value="Metallo-dependent phosphatases"/>
    <property type="match status" value="1"/>
</dbReference>
<dbReference type="Gene3D" id="3.60.21.10">
    <property type="match status" value="1"/>
</dbReference>